<accession>A0ABM1NJJ2</accession>
<sequence length="150" mass="16256">MKLLIVFACILLMVGSSTSFECGPNSHYTPCVSNCPMTCFSLYAHNFCDEECLSDGCACDNGYVLDVDGNCVTKDDCLETERVCGPNAIFISCGSGCYYPPVICGKSTGEEVEPSTEPRICPDVCVPRCYCNSGFWKNSKGECVLPEVCE</sequence>
<feature type="chain" id="PRO_5045276310" evidence="3">
    <location>
        <begin position="20"/>
        <end position="150"/>
    </location>
</feature>
<feature type="domain" description="TIL" evidence="4">
    <location>
        <begin position="22"/>
        <end position="77"/>
    </location>
</feature>
<evidence type="ECO:0000256" key="3">
    <source>
        <dbReference type="SAM" id="SignalP"/>
    </source>
</evidence>
<evidence type="ECO:0000256" key="1">
    <source>
        <dbReference type="ARBA" id="ARBA00022690"/>
    </source>
</evidence>
<dbReference type="InterPro" id="IPR002919">
    <property type="entry name" value="TIL_dom"/>
</dbReference>
<dbReference type="PANTHER" id="PTHR23259">
    <property type="entry name" value="RIDDLE"/>
    <property type="match status" value="1"/>
</dbReference>
<evidence type="ECO:0000256" key="2">
    <source>
        <dbReference type="ARBA" id="ARBA00023157"/>
    </source>
</evidence>
<keyword evidence="3" id="KW-0732">Signal</keyword>
<dbReference type="PANTHER" id="PTHR23259:SF70">
    <property type="entry name" value="ACCESSORY GLAND PROTEIN ACP62F-RELATED"/>
    <property type="match status" value="1"/>
</dbReference>
<dbReference type="Pfam" id="PF01826">
    <property type="entry name" value="TIL"/>
    <property type="match status" value="2"/>
</dbReference>
<reference evidence="6" key="1">
    <citation type="submission" date="2025-08" db="UniProtKB">
        <authorList>
            <consortium name="RefSeq"/>
        </authorList>
    </citation>
    <scope>IDENTIFICATION</scope>
    <source>
        <tissue evidence="6">Whole Larva</tissue>
    </source>
</reference>
<dbReference type="RefSeq" id="XP_017786992.1">
    <property type="nucleotide sequence ID" value="XM_017931503.1"/>
</dbReference>
<keyword evidence="1" id="KW-0646">Protease inhibitor</keyword>
<feature type="signal peptide" evidence="3">
    <location>
        <begin position="1"/>
        <end position="19"/>
    </location>
</feature>
<dbReference type="GeneID" id="108569812"/>
<keyword evidence="5" id="KW-1185">Reference proteome</keyword>
<dbReference type="Proteomes" id="UP000695000">
    <property type="component" value="Unplaced"/>
</dbReference>
<protein>
    <submittedName>
        <fullName evidence="6">von Willebrand factor-like isoform X2</fullName>
    </submittedName>
</protein>
<evidence type="ECO:0000313" key="6">
    <source>
        <dbReference type="RefSeq" id="XP_017786992.1"/>
    </source>
</evidence>
<keyword evidence="2" id="KW-1015">Disulfide bond</keyword>
<dbReference type="InterPro" id="IPR036084">
    <property type="entry name" value="Ser_inhib-like_sf"/>
</dbReference>
<dbReference type="Gene3D" id="2.10.25.10">
    <property type="entry name" value="Laminin"/>
    <property type="match status" value="2"/>
</dbReference>
<gene>
    <name evidence="6" type="primary">LOC108569812</name>
</gene>
<dbReference type="SUPFAM" id="SSF57567">
    <property type="entry name" value="Serine protease inhibitors"/>
    <property type="match status" value="2"/>
</dbReference>
<dbReference type="CDD" id="cd19941">
    <property type="entry name" value="TIL"/>
    <property type="match status" value="2"/>
</dbReference>
<name>A0ABM1NJJ2_NICVS</name>
<feature type="domain" description="TIL" evidence="4">
    <location>
        <begin position="84"/>
        <end position="149"/>
    </location>
</feature>
<proteinExistence type="predicted"/>
<evidence type="ECO:0000259" key="4">
    <source>
        <dbReference type="Pfam" id="PF01826"/>
    </source>
</evidence>
<evidence type="ECO:0000313" key="5">
    <source>
        <dbReference type="Proteomes" id="UP000695000"/>
    </source>
</evidence>
<dbReference type="InterPro" id="IPR051368">
    <property type="entry name" value="SerProtInhib-TIL_Domain"/>
</dbReference>
<organism evidence="5 6">
    <name type="scientific">Nicrophorus vespilloides</name>
    <name type="common">Boreal carrion beetle</name>
    <dbReference type="NCBI Taxonomy" id="110193"/>
    <lineage>
        <taxon>Eukaryota</taxon>
        <taxon>Metazoa</taxon>
        <taxon>Ecdysozoa</taxon>
        <taxon>Arthropoda</taxon>
        <taxon>Hexapoda</taxon>
        <taxon>Insecta</taxon>
        <taxon>Pterygota</taxon>
        <taxon>Neoptera</taxon>
        <taxon>Endopterygota</taxon>
        <taxon>Coleoptera</taxon>
        <taxon>Polyphaga</taxon>
        <taxon>Staphyliniformia</taxon>
        <taxon>Silphidae</taxon>
        <taxon>Nicrophorinae</taxon>
        <taxon>Nicrophorus</taxon>
    </lineage>
</organism>